<sequence length="135" mass="14150">MTASLYGKGREGFLGGDIDWDADIIKVVAIDVANYSVSIDADEFLADIPAAARVSISDALTSKTKALGVAGAANVVFQEVTGADIEAIALYQDTGNEATSRLIAYNDESADLPILPNGGDINLNWDAGVNKIFKL</sequence>
<accession>A0ABQ5TR69</accession>
<proteinExistence type="predicted"/>
<organism evidence="1 2">
    <name type="scientific">Methylophaga thalassica</name>
    <dbReference type="NCBI Taxonomy" id="40223"/>
    <lineage>
        <taxon>Bacteria</taxon>
        <taxon>Pseudomonadati</taxon>
        <taxon>Pseudomonadota</taxon>
        <taxon>Gammaproteobacteria</taxon>
        <taxon>Thiotrichales</taxon>
        <taxon>Piscirickettsiaceae</taxon>
        <taxon>Methylophaga</taxon>
    </lineage>
</organism>
<gene>
    <name evidence="1" type="ORF">GCM10007891_05400</name>
</gene>
<evidence type="ECO:0000313" key="2">
    <source>
        <dbReference type="Proteomes" id="UP001161423"/>
    </source>
</evidence>
<reference evidence="1" key="2">
    <citation type="submission" date="2023-01" db="EMBL/GenBank/DDBJ databases">
        <title>Draft genome sequence of Methylophaga thalassica strain NBRC 102424.</title>
        <authorList>
            <person name="Sun Q."/>
            <person name="Mori K."/>
        </authorList>
    </citation>
    <scope>NUCLEOTIDE SEQUENCE</scope>
    <source>
        <strain evidence="1">NBRC 102424</strain>
    </source>
</reference>
<reference evidence="1" key="1">
    <citation type="journal article" date="2014" name="Int. J. Syst. Evol. Microbiol.">
        <title>Complete genome of a new Firmicutes species belonging to the dominant human colonic microbiota ('Ruminococcus bicirculans') reveals two chromosomes and a selective capacity to utilize plant glucans.</title>
        <authorList>
            <consortium name="NISC Comparative Sequencing Program"/>
            <person name="Wegmann U."/>
            <person name="Louis P."/>
            <person name="Goesmann A."/>
            <person name="Henrissat B."/>
            <person name="Duncan S.H."/>
            <person name="Flint H.J."/>
        </authorList>
    </citation>
    <scope>NUCLEOTIDE SEQUENCE</scope>
    <source>
        <strain evidence="1">NBRC 102424</strain>
    </source>
</reference>
<comment type="caution">
    <text evidence="1">The sequence shown here is derived from an EMBL/GenBank/DDBJ whole genome shotgun (WGS) entry which is preliminary data.</text>
</comment>
<evidence type="ECO:0000313" key="1">
    <source>
        <dbReference type="EMBL" id="GLP98686.1"/>
    </source>
</evidence>
<name>A0ABQ5TR69_9GAMM</name>
<keyword evidence="2" id="KW-1185">Reference proteome</keyword>
<dbReference type="Proteomes" id="UP001161423">
    <property type="component" value="Unassembled WGS sequence"/>
</dbReference>
<dbReference type="EMBL" id="BSND01000003">
    <property type="protein sequence ID" value="GLP98686.1"/>
    <property type="molecule type" value="Genomic_DNA"/>
</dbReference>
<dbReference type="RefSeq" id="WP_284722345.1">
    <property type="nucleotide sequence ID" value="NZ_BSND01000003.1"/>
</dbReference>
<protein>
    <submittedName>
        <fullName evidence="1">Bacteriophage protein</fullName>
    </submittedName>
</protein>